<keyword evidence="10" id="KW-1185">Reference proteome</keyword>
<evidence type="ECO:0000313" key="10">
    <source>
        <dbReference type="Proteomes" id="UP000611629"/>
    </source>
</evidence>
<feature type="transmembrane region" description="Helical" evidence="8">
    <location>
        <begin position="287"/>
        <end position="306"/>
    </location>
</feature>
<proteinExistence type="inferred from homology"/>
<dbReference type="RefSeq" id="WP_179239499.1">
    <property type="nucleotide sequence ID" value="NZ_JACBNQ010000028.1"/>
</dbReference>
<comment type="caution">
    <text evidence="9">The sequence shown here is derived from an EMBL/GenBank/DDBJ whole genome shotgun (WGS) entry which is preliminary data.</text>
</comment>
<dbReference type="InterPro" id="IPR004776">
    <property type="entry name" value="Mem_transp_PIN-like"/>
</dbReference>
<evidence type="ECO:0000256" key="8">
    <source>
        <dbReference type="SAM" id="Phobius"/>
    </source>
</evidence>
<evidence type="ECO:0000256" key="5">
    <source>
        <dbReference type="ARBA" id="ARBA00022692"/>
    </source>
</evidence>
<gene>
    <name evidence="9" type="ORF">HZF24_16660</name>
</gene>
<keyword evidence="3" id="KW-0813">Transport</keyword>
<dbReference type="GO" id="GO:0055085">
    <property type="term" value="P:transmembrane transport"/>
    <property type="evidence" value="ECO:0007669"/>
    <property type="project" value="InterPro"/>
</dbReference>
<dbReference type="Gene3D" id="1.20.1530.20">
    <property type="match status" value="1"/>
</dbReference>
<dbReference type="GO" id="GO:0005886">
    <property type="term" value="C:plasma membrane"/>
    <property type="evidence" value="ECO:0007669"/>
    <property type="project" value="UniProtKB-SubCell"/>
</dbReference>
<feature type="transmembrane region" description="Helical" evidence="8">
    <location>
        <begin position="169"/>
        <end position="188"/>
    </location>
</feature>
<feature type="transmembrane region" description="Helical" evidence="8">
    <location>
        <begin position="68"/>
        <end position="91"/>
    </location>
</feature>
<feature type="transmembrane region" description="Helical" evidence="8">
    <location>
        <begin position="128"/>
        <end position="148"/>
    </location>
</feature>
<feature type="transmembrane region" description="Helical" evidence="8">
    <location>
        <begin position="6"/>
        <end position="26"/>
    </location>
</feature>
<evidence type="ECO:0000256" key="1">
    <source>
        <dbReference type="ARBA" id="ARBA00004651"/>
    </source>
</evidence>
<name>A0A974BMA5_SEDHY</name>
<evidence type="ECO:0000256" key="4">
    <source>
        <dbReference type="ARBA" id="ARBA00022475"/>
    </source>
</evidence>
<evidence type="ECO:0000256" key="2">
    <source>
        <dbReference type="ARBA" id="ARBA00010145"/>
    </source>
</evidence>
<keyword evidence="4" id="KW-1003">Cell membrane</keyword>
<evidence type="ECO:0000256" key="6">
    <source>
        <dbReference type="ARBA" id="ARBA00022989"/>
    </source>
</evidence>
<comment type="similarity">
    <text evidence="2">Belongs to the auxin efflux carrier (TC 2.A.69) family.</text>
</comment>
<comment type="subcellular location">
    <subcellularLocation>
        <location evidence="1">Cell membrane</location>
        <topology evidence="1">Multi-pass membrane protein</topology>
    </subcellularLocation>
</comment>
<sequence>MENLIFSFNVILPIFSLMLMGTFLRKVKLLDKEFLEKANDFAFKVLLPILLFNNIYKSQISEVINIKFILFAVLINFVIVGILFITVPKLVKENRDRSIVIQGLYRTNFVLFGVPLSSNIFGTSSLGTVTTLTAIIIPLYNFFAVFILDWYSCDKSDYKKTIVSVIKNPLIIGSCMGIIFSLLNIRIPQFAEKTISDIAATATPIALIILGGDIEIKNLGKNIKLLFRVAVGKLLVVPSIVIISAVMFGFRGVELGALFSMAAPSVSVSSYTMALQYECNSELAGQLVFITTLFSPITIFMFIFVLKSVGLF</sequence>
<organism evidence="9 10">
    <name type="scientific">Sedimentibacter hydroxybenzoicus DSM 7310</name>
    <dbReference type="NCBI Taxonomy" id="1123245"/>
    <lineage>
        <taxon>Bacteria</taxon>
        <taxon>Bacillati</taxon>
        <taxon>Bacillota</taxon>
        <taxon>Tissierellia</taxon>
        <taxon>Sedimentibacter</taxon>
    </lineage>
</organism>
<evidence type="ECO:0000313" key="9">
    <source>
        <dbReference type="EMBL" id="NYB75783.1"/>
    </source>
</evidence>
<dbReference type="PANTHER" id="PTHR36838:SF4">
    <property type="entry name" value="AUXIN EFFLUX CARRIER FAMILY PROTEIN"/>
    <property type="match status" value="1"/>
</dbReference>
<dbReference type="PANTHER" id="PTHR36838">
    <property type="entry name" value="AUXIN EFFLUX CARRIER FAMILY PROTEIN"/>
    <property type="match status" value="1"/>
</dbReference>
<dbReference type="Pfam" id="PF03547">
    <property type="entry name" value="Mem_trans"/>
    <property type="match status" value="2"/>
</dbReference>
<dbReference type="AlphaFoldDB" id="A0A974BMA5"/>
<dbReference type="Proteomes" id="UP000611629">
    <property type="component" value="Unassembled WGS sequence"/>
</dbReference>
<feature type="transmembrane region" description="Helical" evidence="8">
    <location>
        <begin position="225"/>
        <end position="250"/>
    </location>
</feature>
<protein>
    <submittedName>
        <fullName evidence="9">AEC family transporter</fullName>
    </submittedName>
</protein>
<keyword evidence="5 8" id="KW-0812">Transmembrane</keyword>
<dbReference type="InterPro" id="IPR038770">
    <property type="entry name" value="Na+/solute_symporter_sf"/>
</dbReference>
<feature type="transmembrane region" description="Helical" evidence="8">
    <location>
        <begin position="38"/>
        <end position="56"/>
    </location>
</feature>
<keyword evidence="6 8" id="KW-1133">Transmembrane helix</keyword>
<keyword evidence="7 8" id="KW-0472">Membrane</keyword>
<dbReference type="EMBL" id="JACBNQ010000028">
    <property type="protein sequence ID" value="NYB75783.1"/>
    <property type="molecule type" value="Genomic_DNA"/>
</dbReference>
<evidence type="ECO:0000256" key="7">
    <source>
        <dbReference type="ARBA" id="ARBA00023136"/>
    </source>
</evidence>
<feature type="transmembrane region" description="Helical" evidence="8">
    <location>
        <begin position="194"/>
        <end position="213"/>
    </location>
</feature>
<accession>A0A974BMA5</accession>
<reference evidence="9" key="1">
    <citation type="submission" date="2020-07" db="EMBL/GenBank/DDBJ databases">
        <title>Genomic analysis of a strain of Sedimentibacter Hydroxybenzoicus DSM7310.</title>
        <authorList>
            <person name="Ma S."/>
        </authorList>
    </citation>
    <scope>NUCLEOTIDE SEQUENCE</scope>
    <source>
        <strain evidence="9">DSM 7310</strain>
    </source>
</reference>
<evidence type="ECO:0000256" key="3">
    <source>
        <dbReference type="ARBA" id="ARBA00022448"/>
    </source>
</evidence>